<dbReference type="PANTHER" id="PTHR20941:SF1">
    <property type="entry name" value="FOLIC ACID SYNTHESIS PROTEIN FOL1"/>
    <property type="match status" value="1"/>
</dbReference>
<dbReference type="OrthoDB" id="9811744at2"/>
<dbReference type="EC" id="2.5.1.15" evidence="5"/>
<comment type="cofactor">
    <cofactor evidence="2">
        <name>Mg(2+)</name>
        <dbReference type="ChEBI" id="CHEBI:18420"/>
    </cofactor>
</comment>
<comment type="catalytic activity">
    <reaction evidence="1">
        <text>(7,8-dihydropterin-6-yl)methyl diphosphate + 4-aminobenzoate = 7,8-dihydropteroate + diphosphate</text>
        <dbReference type="Rhea" id="RHEA:19949"/>
        <dbReference type="ChEBI" id="CHEBI:17836"/>
        <dbReference type="ChEBI" id="CHEBI:17839"/>
        <dbReference type="ChEBI" id="CHEBI:33019"/>
        <dbReference type="ChEBI" id="CHEBI:72950"/>
        <dbReference type="EC" id="2.5.1.15"/>
    </reaction>
</comment>
<sequence>MKIIELNQDQFSLKNIMIQFECESSKKAAELMKRLHRNGNKVQLTECSILVTFDIFELSLFVESFQTSSDKQELQNILHRHQLIWSGNNFSFDLTKKSIIYSILNITPDSFYDGAPENLTLSHILKRAESDINHGAAVLELGGKSSRPGYSDITPKEEWLRLETPLKEIRRNFPQAILAVDTDEAYVMERVLDIGVDIINDIDGFDTVDKLKVVENYHPTVVAMNNGRAGFSYADNVYEELSQFFLKKSEELSQLGLKREQICIDPGVGFFTGPSGSDSVQRINTTEILTRLGLPVMIAISRKSFMGNIFGVDVDERLFSTLMFEAKMMLEGGRILRVHDVAETKRLIDAVELYKTF</sequence>
<evidence type="ECO:0000256" key="7">
    <source>
        <dbReference type="ARBA" id="ARBA00022679"/>
    </source>
</evidence>
<comment type="similarity">
    <text evidence="4">Belongs to the DHPS family.</text>
</comment>
<organism evidence="13 14">
    <name type="scientific">Lactococcus allomyrinae</name>
    <dbReference type="NCBI Taxonomy" id="2419773"/>
    <lineage>
        <taxon>Bacteria</taxon>
        <taxon>Bacillati</taxon>
        <taxon>Bacillota</taxon>
        <taxon>Bacilli</taxon>
        <taxon>Lactobacillales</taxon>
        <taxon>Streptococcaceae</taxon>
        <taxon>Lactococcus</taxon>
    </lineage>
</organism>
<dbReference type="PROSITE" id="PS50972">
    <property type="entry name" value="PTERIN_BINDING"/>
    <property type="match status" value="1"/>
</dbReference>
<evidence type="ECO:0000256" key="2">
    <source>
        <dbReference type="ARBA" id="ARBA00001946"/>
    </source>
</evidence>
<comment type="pathway">
    <text evidence="3">Cofactor biosynthesis; tetrahydrofolate biosynthesis; 7,8-dihydrofolate from 2-amino-4-hydroxy-6-hydroxymethyl-7,8-dihydropteridine diphosphate and 4-aminobenzoate: step 1/2.</text>
</comment>
<evidence type="ECO:0000256" key="10">
    <source>
        <dbReference type="ARBA" id="ARBA00022909"/>
    </source>
</evidence>
<evidence type="ECO:0000259" key="12">
    <source>
        <dbReference type="PROSITE" id="PS50972"/>
    </source>
</evidence>
<dbReference type="Pfam" id="PF00809">
    <property type="entry name" value="Pterin_bind"/>
    <property type="match status" value="1"/>
</dbReference>
<dbReference type="UniPathway" id="UPA00077">
    <property type="reaction ID" value="UER00156"/>
</dbReference>
<dbReference type="InterPro" id="IPR000489">
    <property type="entry name" value="Pterin-binding_dom"/>
</dbReference>
<keyword evidence="7 13" id="KW-0808">Transferase</keyword>
<protein>
    <recommendedName>
        <fullName evidence="6">Dihydropteroate synthase</fullName>
        <ecNumber evidence="5">2.5.1.15</ecNumber>
    </recommendedName>
    <alternativeName>
        <fullName evidence="11">Dihydropteroate pyrophosphorylase</fullName>
    </alternativeName>
</protein>
<dbReference type="GO" id="GO:0004156">
    <property type="term" value="F:dihydropteroate synthase activity"/>
    <property type="evidence" value="ECO:0007669"/>
    <property type="project" value="UniProtKB-EC"/>
</dbReference>
<keyword evidence="8" id="KW-0479">Metal-binding</keyword>
<dbReference type="KEGG" id="lact:D7I46_03980"/>
<dbReference type="SUPFAM" id="SSF51717">
    <property type="entry name" value="Dihydropteroate synthetase-like"/>
    <property type="match status" value="1"/>
</dbReference>
<reference evidence="13 14" key="1">
    <citation type="submission" date="2018-09" db="EMBL/GenBank/DDBJ databases">
        <title>Genome sequencing of strain 1JSPR-7.</title>
        <authorList>
            <person name="Heo J."/>
            <person name="Kim S.-J."/>
            <person name="Kwon S.-W."/>
        </authorList>
    </citation>
    <scope>NUCLEOTIDE SEQUENCE [LARGE SCALE GENOMIC DNA]</scope>
    <source>
        <strain evidence="13 14">1JSPR-7</strain>
    </source>
</reference>
<evidence type="ECO:0000256" key="9">
    <source>
        <dbReference type="ARBA" id="ARBA00022842"/>
    </source>
</evidence>
<dbReference type="InterPro" id="IPR006390">
    <property type="entry name" value="DHP_synth_dom"/>
</dbReference>
<dbReference type="EMBL" id="CP032627">
    <property type="protein sequence ID" value="AYG00320.1"/>
    <property type="molecule type" value="Genomic_DNA"/>
</dbReference>
<gene>
    <name evidence="13" type="primary">folP</name>
    <name evidence="13" type="ORF">D7I46_03980</name>
</gene>
<dbReference type="RefSeq" id="WP_120771708.1">
    <property type="nucleotide sequence ID" value="NZ_CP032627.1"/>
</dbReference>
<evidence type="ECO:0000313" key="13">
    <source>
        <dbReference type="EMBL" id="AYG00320.1"/>
    </source>
</evidence>
<dbReference type="InterPro" id="IPR045031">
    <property type="entry name" value="DHP_synth-like"/>
</dbReference>
<proteinExistence type="inferred from homology"/>
<keyword evidence="10" id="KW-0289">Folate biosynthesis</keyword>
<keyword evidence="14" id="KW-1185">Reference proteome</keyword>
<feature type="domain" description="Pterin-binding" evidence="12">
    <location>
        <begin position="98"/>
        <end position="349"/>
    </location>
</feature>
<evidence type="ECO:0000256" key="1">
    <source>
        <dbReference type="ARBA" id="ARBA00000012"/>
    </source>
</evidence>
<evidence type="ECO:0000256" key="4">
    <source>
        <dbReference type="ARBA" id="ARBA00009503"/>
    </source>
</evidence>
<evidence type="ECO:0000256" key="8">
    <source>
        <dbReference type="ARBA" id="ARBA00022723"/>
    </source>
</evidence>
<dbReference type="GO" id="GO:0046872">
    <property type="term" value="F:metal ion binding"/>
    <property type="evidence" value="ECO:0007669"/>
    <property type="project" value="UniProtKB-KW"/>
</dbReference>
<dbReference type="NCBIfam" id="TIGR01496">
    <property type="entry name" value="DHPS"/>
    <property type="match status" value="1"/>
</dbReference>
<dbReference type="InterPro" id="IPR011005">
    <property type="entry name" value="Dihydropteroate_synth-like_sf"/>
</dbReference>
<evidence type="ECO:0000313" key="14">
    <source>
        <dbReference type="Proteomes" id="UP000269374"/>
    </source>
</evidence>
<keyword evidence="9" id="KW-0460">Magnesium</keyword>
<dbReference type="GO" id="GO:0046654">
    <property type="term" value="P:tetrahydrofolate biosynthetic process"/>
    <property type="evidence" value="ECO:0007669"/>
    <property type="project" value="UniProtKB-UniPathway"/>
</dbReference>
<evidence type="ECO:0000256" key="3">
    <source>
        <dbReference type="ARBA" id="ARBA00004763"/>
    </source>
</evidence>
<dbReference type="AlphaFoldDB" id="A0A387BHG1"/>
<accession>A0A387BHG1</accession>
<dbReference type="Proteomes" id="UP000269374">
    <property type="component" value="Chromosome"/>
</dbReference>
<dbReference type="PANTHER" id="PTHR20941">
    <property type="entry name" value="FOLATE SYNTHESIS PROTEINS"/>
    <property type="match status" value="1"/>
</dbReference>
<dbReference type="GO" id="GO:0005829">
    <property type="term" value="C:cytosol"/>
    <property type="evidence" value="ECO:0007669"/>
    <property type="project" value="TreeGrafter"/>
</dbReference>
<evidence type="ECO:0000256" key="6">
    <source>
        <dbReference type="ARBA" id="ARBA00016919"/>
    </source>
</evidence>
<dbReference type="GO" id="GO:0046656">
    <property type="term" value="P:folic acid biosynthetic process"/>
    <property type="evidence" value="ECO:0007669"/>
    <property type="project" value="UniProtKB-KW"/>
</dbReference>
<dbReference type="Gene3D" id="3.20.20.20">
    <property type="entry name" value="Dihydropteroate synthase-like"/>
    <property type="match status" value="1"/>
</dbReference>
<evidence type="ECO:0000256" key="5">
    <source>
        <dbReference type="ARBA" id="ARBA00012458"/>
    </source>
</evidence>
<name>A0A387BHG1_9LACT</name>
<evidence type="ECO:0000256" key="11">
    <source>
        <dbReference type="ARBA" id="ARBA00030193"/>
    </source>
</evidence>